<evidence type="ECO:0000313" key="1">
    <source>
        <dbReference type="EMBL" id="AJI21199.1"/>
    </source>
</evidence>
<accession>A0A0B6AMX7</accession>
<dbReference type="GeneID" id="93643175"/>
<sequence>MRKIFLIASILIVVFVGVYTFVKMSASLEAKAAGFAKNKKVQLISIGNKGSLGDIQIEQIRINGNKTPEYAKIQVSNDKKGFLLGDFTSQETKGYTFKNLQSVKLHPHTGPDEQLERLNKEKESDQIYALSLADNISIQEVTISYRHLGISHQETISTGL</sequence>
<dbReference type="KEGG" id="bmeg:BG04_5219"/>
<dbReference type="RefSeq" id="WP_034651291.1">
    <property type="nucleotide sequence ID" value="NZ_BCVB01000010.1"/>
</dbReference>
<gene>
    <name evidence="1" type="ORF">BG04_5219</name>
</gene>
<protein>
    <submittedName>
        <fullName evidence="1">Uncharacterized protein</fullName>
    </submittedName>
</protein>
<dbReference type="AlphaFoldDB" id="A0A0B6AMX7"/>
<organism evidence="1 2">
    <name type="scientific">Priestia megaterium (strain ATCC 14581 / DSM 32 / CCUG 1817 / JCM 2506 / NBRC 15308 / NCIMB 9376 / NCTC 10342 / NRRL B-14308 / VKM B-512 / Ford 19)</name>
    <name type="common">Bacillus megaterium</name>
    <dbReference type="NCBI Taxonomy" id="1348623"/>
    <lineage>
        <taxon>Bacteria</taxon>
        <taxon>Bacillati</taxon>
        <taxon>Bacillota</taxon>
        <taxon>Bacilli</taxon>
        <taxon>Bacillales</taxon>
        <taxon>Bacillaceae</taxon>
        <taxon>Priestia</taxon>
    </lineage>
</organism>
<proteinExistence type="predicted"/>
<name>A0A0B6AMX7_PRIM2</name>
<dbReference type="EMBL" id="CP009920">
    <property type="protein sequence ID" value="AJI21199.1"/>
    <property type="molecule type" value="Genomic_DNA"/>
</dbReference>
<evidence type="ECO:0000313" key="2">
    <source>
        <dbReference type="Proteomes" id="UP000031829"/>
    </source>
</evidence>
<reference evidence="1 2" key="1">
    <citation type="journal article" date="2015" name="Genome Announc.">
        <title>Complete genome sequences for 35 biothreat assay-relevant bacillus species.</title>
        <authorList>
            <person name="Johnson S.L."/>
            <person name="Daligault H.E."/>
            <person name="Davenport K.W."/>
            <person name="Jaissle J."/>
            <person name="Frey K.G."/>
            <person name="Ladner J.T."/>
            <person name="Broomall S.M."/>
            <person name="Bishop-Lilly K.A."/>
            <person name="Bruce D.C."/>
            <person name="Gibbons H.S."/>
            <person name="Coyne S.R."/>
            <person name="Lo C.C."/>
            <person name="Meincke L."/>
            <person name="Munk A.C."/>
            <person name="Koroleva G.I."/>
            <person name="Rosenzweig C.N."/>
            <person name="Palacios G.F."/>
            <person name="Redden C.L."/>
            <person name="Minogue T.D."/>
            <person name="Chain P.S."/>
        </authorList>
    </citation>
    <scope>NUCLEOTIDE SEQUENCE [LARGE SCALE GENOMIC DNA]</scope>
    <source>
        <strain evidence="2">ATCC 14581 / DSM 32 / JCM 2506 / NBRC 15308 / NCIMB 9376 / NCTC 10342 / NRRL B-14308 / VKM B-512</strain>
    </source>
</reference>
<dbReference type="HOGENOM" id="CLU_1648777_0_0_9"/>
<dbReference type="Proteomes" id="UP000031829">
    <property type="component" value="Chromosome"/>
</dbReference>